<gene>
    <name evidence="2" type="ORF">ESCO_003406</name>
</gene>
<protein>
    <submittedName>
        <fullName evidence="2">Putative amidohydrolase</fullName>
    </submittedName>
</protein>
<feature type="domain" description="Amidohydrolase 3" evidence="1">
    <location>
        <begin position="57"/>
        <end position="545"/>
    </location>
</feature>
<dbReference type="SUPFAM" id="SSF51338">
    <property type="entry name" value="Composite domain of metallo-dependent hydrolases"/>
    <property type="match status" value="1"/>
</dbReference>
<evidence type="ECO:0000313" key="3">
    <source>
        <dbReference type="Proteomes" id="UP000053831"/>
    </source>
</evidence>
<dbReference type="InterPro" id="IPR033932">
    <property type="entry name" value="YtcJ-like"/>
</dbReference>
<dbReference type="OrthoDB" id="3501663at2759"/>
<accession>A0A0N0RUC7</accession>
<comment type="caution">
    <text evidence="2">The sequence shown here is derived from an EMBL/GenBank/DDBJ whole genome shotgun (WGS) entry which is preliminary data.</text>
</comment>
<keyword evidence="2" id="KW-0378">Hydrolase</keyword>
<dbReference type="PANTHER" id="PTHR22642:SF20">
    <property type="entry name" value="AMIDOHYDROLASE 3 DOMAIN-CONTAINING PROTEIN"/>
    <property type="match status" value="1"/>
</dbReference>
<proteinExistence type="predicted"/>
<dbReference type="EMBL" id="LGSR01000002">
    <property type="protein sequence ID" value="KOS23295.1"/>
    <property type="molecule type" value="Genomic_DNA"/>
</dbReference>
<dbReference type="Gene3D" id="3.20.20.140">
    <property type="entry name" value="Metal-dependent hydrolases"/>
    <property type="match status" value="1"/>
</dbReference>
<evidence type="ECO:0000259" key="1">
    <source>
        <dbReference type="Pfam" id="PF07969"/>
    </source>
</evidence>
<name>A0A0N0RUC7_ESCWE</name>
<dbReference type="InterPro" id="IPR032466">
    <property type="entry name" value="Metal_Hydrolase"/>
</dbReference>
<organism evidence="2 3">
    <name type="scientific">Escovopsis weberi</name>
    <dbReference type="NCBI Taxonomy" id="150374"/>
    <lineage>
        <taxon>Eukaryota</taxon>
        <taxon>Fungi</taxon>
        <taxon>Dikarya</taxon>
        <taxon>Ascomycota</taxon>
        <taxon>Pezizomycotina</taxon>
        <taxon>Sordariomycetes</taxon>
        <taxon>Hypocreomycetidae</taxon>
        <taxon>Hypocreales</taxon>
        <taxon>Hypocreaceae</taxon>
        <taxon>Escovopsis</taxon>
    </lineage>
</organism>
<dbReference type="STRING" id="150374.A0A0N0RUC7"/>
<dbReference type="Gene3D" id="3.10.310.70">
    <property type="match status" value="1"/>
</dbReference>
<dbReference type="InterPro" id="IPR013108">
    <property type="entry name" value="Amidohydro_3"/>
</dbReference>
<sequence length="547" mass="59048">MTDTRLFVNGRIYQSPAPDGSPAFAQCMIVQDGLIHHIGSEDDEPVLAAKAVNAPTTDLAGRTVLPGFIDGHVHILMLGQSLTKLDLTGCRDIEDIRARIRRFARANPLAKRIFCRGWQSNAMTPGGADASMLDGLDERPVFVDSQDLHSAWCSTAGLAELCREMGIAADAADPPGGMFSRDSGGRLSGVFTESAVFEYVWPFGARVASLDERKHALRQAIRALNAAGCTGVVDMAMDELIWEPLREMRNTEGLGGMRIAAYWLMKPSDSTDRLLKQVDRAAELAAEWNAERALDLRVVGIKIICDGTVDLCTASLREPYSSGGHPGPCWTAEALGMMVSRAHARGLQVALHAIGDRTVGMAIDVLEKSTSASMRPRIEHLELTAEEDAARLGRFGITASVQPVHADPAGLRAWPRLVGPHRCNRAFAYGDFLRGGAVLALGSDAPTAPYPPLPNMYVATTRRSSREPGLDFALDKADSHRISVCEAVAAATEGSAYSTFAEAWSGSLKSGMKADFVVCELDLSAPEELVRGVIQETWFEGRKVYQA</sequence>
<evidence type="ECO:0000313" key="2">
    <source>
        <dbReference type="EMBL" id="KOS23295.1"/>
    </source>
</evidence>
<dbReference type="SUPFAM" id="SSF51556">
    <property type="entry name" value="Metallo-dependent hydrolases"/>
    <property type="match status" value="1"/>
</dbReference>
<dbReference type="GO" id="GO:0016810">
    <property type="term" value="F:hydrolase activity, acting on carbon-nitrogen (but not peptide) bonds"/>
    <property type="evidence" value="ECO:0007669"/>
    <property type="project" value="InterPro"/>
</dbReference>
<dbReference type="Pfam" id="PF07969">
    <property type="entry name" value="Amidohydro_3"/>
    <property type="match status" value="1"/>
</dbReference>
<dbReference type="InterPro" id="IPR011059">
    <property type="entry name" value="Metal-dep_hydrolase_composite"/>
</dbReference>
<dbReference type="Proteomes" id="UP000053831">
    <property type="component" value="Unassembled WGS sequence"/>
</dbReference>
<dbReference type="AlphaFoldDB" id="A0A0N0RUC7"/>
<dbReference type="CDD" id="cd01300">
    <property type="entry name" value="YtcJ_like"/>
    <property type="match status" value="1"/>
</dbReference>
<reference evidence="2 3" key="1">
    <citation type="submission" date="2015-07" db="EMBL/GenBank/DDBJ databases">
        <title>The genome of the fungus Escovopsis weberi, a specialized disease agent of ant agriculture.</title>
        <authorList>
            <person name="de Man T.J."/>
            <person name="Stajich J.E."/>
            <person name="Kubicek C.P."/>
            <person name="Chenthamara K."/>
            <person name="Atanasova L."/>
            <person name="Druzhinina I.S."/>
            <person name="Birnbaum S."/>
            <person name="Barribeau S.M."/>
            <person name="Teiling C."/>
            <person name="Suen G."/>
            <person name="Currie C."/>
            <person name="Gerardo N.M."/>
        </authorList>
    </citation>
    <scope>NUCLEOTIDE SEQUENCE [LARGE SCALE GENOMIC DNA]</scope>
</reference>
<dbReference type="Gene3D" id="2.30.40.10">
    <property type="entry name" value="Urease, subunit C, domain 1"/>
    <property type="match status" value="1"/>
</dbReference>
<dbReference type="PANTHER" id="PTHR22642">
    <property type="entry name" value="IMIDAZOLONEPROPIONASE"/>
    <property type="match status" value="1"/>
</dbReference>
<keyword evidence="3" id="KW-1185">Reference proteome</keyword>